<organism evidence="4 5">
    <name type="scientific">Lysobacter niastensis</name>
    <dbReference type="NCBI Taxonomy" id="380629"/>
    <lineage>
        <taxon>Bacteria</taxon>
        <taxon>Pseudomonadati</taxon>
        <taxon>Pseudomonadota</taxon>
        <taxon>Gammaproteobacteria</taxon>
        <taxon>Lysobacterales</taxon>
        <taxon>Lysobacteraceae</taxon>
        <taxon>Lysobacter</taxon>
    </lineage>
</organism>
<accession>A0ABU1WCB0</accession>
<feature type="transmembrane region" description="Helical" evidence="3">
    <location>
        <begin position="183"/>
        <end position="201"/>
    </location>
</feature>
<feature type="transmembrane region" description="Helical" evidence="3">
    <location>
        <begin position="236"/>
        <end position="258"/>
    </location>
</feature>
<keyword evidence="1" id="KW-0677">Repeat</keyword>
<feature type="transmembrane region" description="Helical" evidence="3">
    <location>
        <begin position="95"/>
        <end position="113"/>
    </location>
</feature>
<dbReference type="PANTHER" id="PTHR44227:SF3">
    <property type="entry name" value="PROTEIN O-MANNOSYL-TRANSFERASE TMTC4"/>
    <property type="match status" value="1"/>
</dbReference>
<dbReference type="EMBL" id="JAVDVY010000002">
    <property type="protein sequence ID" value="MDR7135106.1"/>
    <property type="molecule type" value="Genomic_DNA"/>
</dbReference>
<evidence type="ECO:0000313" key="4">
    <source>
        <dbReference type="EMBL" id="MDR7135106.1"/>
    </source>
</evidence>
<evidence type="ECO:0000313" key="5">
    <source>
        <dbReference type="Proteomes" id="UP001251524"/>
    </source>
</evidence>
<name>A0ABU1WCB0_9GAMM</name>
<feature type="transmembrane region" description="Helical" evidence="3">
    <location>
        <begin position="125"/>
        <end position="143"/>
    </location>
</feature>
<sequence length="656" mass="72162">MPPSARIAPYVAACLLLALIAWAYWPGLSGPFLFDDFGNLDVLGRFGRLDRWPELGYYLTSGRADPIGRPLSLLTFLLDARTWPADPWPFKRTNLILHLINTALLVWTVARLQAGMQRRDPAFRASAWTPVVAAALWAAHPFLVSTTLYVVQRQAMLPATFVMLALLAWDRAVLAFEGGRARAGWCWSILGFGGAAALATLSKANGLLAPLLVGVAYLCCLRAPSTTPKRADAAAWLCLALPTALLATWIAWLAWPLWSQAQIHGRDWSLAQRLLSEPRAFWDYVTHLVLPRAGGGGVFVEDFPVSRDWWHPATTLPALLALLGSAVAAIAWRDRVPVLAYAWLFFLCGHLLEGTVVPLELYFEHRNYLPALFLGWPVAHALLRPGGYPRYRASLAVLLLVALLLVTHQRAQAWGDHALLGALSARYEAGSARSQADAANAEVSRGAATAGRVRILAAQRAHPESVDLAINAIGIECATTGALAADTLARARTTLATVAIWNYNLYDWLQAAARDHALRACRGFGMDGLSVLLDAAERNPRSAAPLRRRDLWHVRGQLALANNQPQEALRWFDAVLDLTHDPEYALVQAAALGNVGEPQLAQQHLDRYERLHAAQPGTAVRDAASLHNWLLEHYGYYRREFSLMRHQLASDTASRQ</sequence>
<protein>
    <submittedName>
        <fullName evidence="4">Tetratricopeptide (TPR) repeat protein</fullName>
    </submittedName>
</protein>
<dbReference type="Proteomes" id="UP001251524">
    <property type="component" value="Unassembled WGS sequence"/>
</dbReference>
<comment type="caution">
    <text evidence="4">The sequence shown here is derived from an EMBL/GenBank/DDBJ whole genome shotgun (WGS) entry which is preliminary data.</text>
</comment>
<feature type="transmembrane region" description="Helical" evidence="3">
    <location>
        <begin position="309"/>
        <end position="331"/>
    </location>
</feature>
<evidence type="ECO:0000256" key="3">
    <source>
        <dbReference type="SAM" id="Phobius"/>
    </source>
</evidence>
<keyword evidence="5" id="KW-1185">Reference proteome</keyword>
<evidence type="ECO:0000256" key="1">
    <source>
        <dbReference type="ARBA" id="ARBA00022737"/>
    </source>
</evidence>
<feature type="transmembrane region" description="Helical" evidence="3">
    <location>
        <begin position="338"/>
        <end position="359"/>
    </location>
</feature>
<proteinExistence type="predicted"/>
<dbReference type="InterPro" id="IPR052346">
    <property type="entry name" value="O-mannosyl-transferase_TMTC"/>
</dbReference>
<feature type="transmembrane region" description="Helical" evidence="3">
    <location>
        <begin position="155"/>
        <end position="176"/>
    </location>
</feature>
<evidence type="ECO:0000256" key="2">
    <source>
        <dbReference type="ARBA" id="ARBA00022803"/>
    </source>
</evidence>
<keyword evidence="3" id="KW-0472">Membrane</keyword>
<feature type="transmembrane region" description="Helical" evidence="3">
    <location>
        <begin position="207"/>
        <end position="224"/>
    </location>
</feature>
<keyword evidence="3" id="KW-1133">Transmembrane helix</keyword>
<reference evidence="4 5" key="1">
    <citation type="submission" date="2023-07" db="EMBL/GenBank/DDBJ databases">
        <title>Sorghum-associated microbial communities from plants grown in Nebraska, USA.</title>
        <authorList>
            <person name="Schachtman D."/>
        </authorList>
    </citation>
    <scope>NUCLEOTIDE SEQUENCE [LARGE SCALE GENOMIC DNA]</scope>
    <source>
        <strain evidence="4 5">BE198</strain>
    </source>
</reference>
<feature type="transmembrane region" description="Helical" evidence="3">
    <location>
        <begin position="7"/>
        <end position="25"/>
    </location>
</feature>
<dbReference type="PANTHER" id="PTHR44227">
    <property type="match status" value="1"/>
</dbReference>
<dbReference type="RefSeq" id="WP_310062505.1">
    <property type="nucleotide sequence ID" value="NZ_JAVDVY010000002.1"/>
</dbReference>
<keyword evidence="3" id="KW-0812">Transmembrane</keyword>
<keyword evidence="2" id="KW-0802">TPR repeat</keyword>
<gene>
    <name evidence="4" type="ORF">J2X06_002315</name>
</gene>